<dbReference type="PROSITE" id="PS51186">
    <property type="entry name" value="GNAT"/>
    <property type="match status" value="1"/>
</dbReference>
<evidence type="ECO:0000259" key="3">
    <source>
        <dbReference type="PROSITE" id="PS51186"/>
    </source>
</evidence>
<dbReference type="InterPro" id="IPR000182">
    <property type="entry name" value="GNAT_dom"/>
</dbReference>
<dbReference type="CDD" id="cd04301">
    <property type="entry name" value="NAT_SF"/>
    <property type="match status" value="1"/>
</dbReference>
<dbReference type="AlphaFoldDB" id="A0A7W7PD74"/>
<gene>
    <name evidence="4" type="ORF">FHS38_001360</name>
</gene>
<keyword evidence="5" id="KW-1185">Reference proteome</keyword>
<name>A0A7W7PD74_STRNE</name>
<evidence type="ECO:0000256" key="1">
    <source>
        <dbReference type="ARBA" id="ARBA00022679"/>
    </source>
</evidence>
<dbReference type="Proteomes" id="UP000556436">
    <property type="component" value="Unassembled WGS sequence"/>
</dbReference>
<evidence type="ECO:0000256" key="2">
    <source>
        <dbReference type="ARBA" id="ARBA00023315"/>
    </source>
</evidence>
<evidence type="ECO:0000313" key="4">
    <source>
        <dbReference type="EMBL" id="MBB4885332.1"/>
    </source>
</evidence>
<protein>
    <submittedName>
        <fullName evidence="4">Aminoglycoside 6'-N-acetyltransferase</fullName>
        <ecNumber evidence="4">2.3.1.82</ecNumber>
    </submittedName>
</protein>
<dbReference type="GO" id="GO:0047663">
    <property type="term" value="F:aminoglycoside 6'-N-acetyltransferase activity"/>
    <property type="evidence" value="ECO:0007669"/>
    <property type="project" value="UniProtKB-EC"/>
</dbReference>
<dbReference type="Gene3D" id="3.40.630.30">
    <property type="match status" value="1"/>
</dbReference>
<reference evidence="4 5" key="1">
    <citation type="submission" date="2020-08" db="EMBL/GenBank/DDBJ databases">
        <title>Genomic Encyclopedia of Type Strains, Phase III (KMG-III): the genomes of soil and plant-associated and newly described type strains.</title>
        <authorList>
            <person name="Whitman W."/>
        </authorList>
    </citation>
    <scope>NUCLEOTIDE SEQUENCE [LARGE SCALE GENOMIC DNA]</scope>
    <source>
        <strain evidence="4 5">CECT 3265</strain>
    </source>
</reference>
<comment type="caution">
    <text evidence="4">The sequence shown here is derived from an EMBL/GenBank/DDBJ whole genome shotgun (WGS) entry which is preliminary data.</text>
</comment>
<proteinExistence type="predicted"/>
<dbReference type="EC" id="2.3.1.82" evidence="4"/>
<evidence type="ECO:0000313" key="5">
    <source>
        <dbReference type="Proteomes" id="UP000556436"/>
    </source>
</evidence>
<feature type="domain" description="N-acetyltransferase" evidence="3">
    <location>
        <begin position="10"/>
        <end position="167"/>
    </location>
</feature>
<dbReference type="RefSeq" id="WP_184731752.1">
    <property type="nucleotide sequence ID" value="NZ_BMRW01000006.1"/>
</dbReference>
<dbReference type="Pfam" id="PF00583">
    <property type="entry name" value="Acetyltransf_1"/>
    <property type="match status" value="1"/>
</dbReference>
<dbReference type="SUPFAM" id="SSF55729">
    <property type="entry name" value="Acyl-CoA N-acyltransferases (Nat)"/>
    <property type="match status" value="1"/>
</dbReference>
<keyword evidence="2 4" id="KW-0012">Acyltransferase</keyword>
<dbReference type="InterPro" id="IPR050832">
    <property type="entry name" value="Bact_Acetyltransf"/>
</dbReference>
<dbReference type="EMBL" id="JACHJG010000002">
    <property type="protein sequence ID" value="MBB4885332.1"/>
    <property type="molecule type" value="Genomic_DNA"/>
</dbReference>
<sequence>MQKSLYGTAVVLRPATSADVPALAAIRAKPEVYERWRGGEDLAAAVAEDLAYPGDHTLVIEYDGEVAGAIQWSAETDPDYRHANIDIYVDPAVHGRGVGSDAVRTLTRHLITDHGHHRVVIDPAADNAAAIRCYGKVGFRPVGIMRRYERGPDGTWHDALLMDLLAEELTDDTRPGGEGRAASSGA</sequence>
<dbReference type="PANTHER" id="PTHR43877:SF2">
    <property type="entry name" value="AMINOALKYLPHOSPHONATE N-ACETYLTRANSFERASE-RELATED"/>
    <property type="match status" value="1"/>
</dbReference>
<keyword evidence="1 4" id="KW-0808">Transferase</keyword>
<accession>A0A7W7PD74</accession>
<dbReference type="PANTHER" id="PTHR43877">
    <property type="entry name" value="AMINOALKYLPHOSPHONATE N-ACETYLTRANSFERASE-RELATED-RELATED"/>
    <property type="match status" value="1"/>
</dbReference>
<organism evidence="4 5">
    <name type="scientific">Streptomyces netropsis</name>
    <name type="common">Streptoverticillium netropsis</name>
    <dbReference type="NCBI Taxonomy" id="55404"/>
    <lineage>
        <taxon>Bacteria</taxon>
        <taxon>Bacillati</taxon>
        <taxon>Actinomycetota</taxon>
        <taxon>Actinomycetes</taxon>
        <taxon>Kitasatosporales</taxon>
        <taxon>Streptomycetaceae</taxon>
        <taxon>Streptomyces</taxon>
    </lineage>
</organism>
<dbReference type="InterPro" id="IPR016181">
    <property type="entry name" value="Acyl_CoA_acyltransferase"/>
</dbReference>